<protein>
    <submittedName>
        <fullName evidence="4">Hippurate hydrolase</fullName>
        <ecNumber evidence="4">3.5.1.32</ecNumber>
    </submittedName>
</protein>
<organism evidence="4 5">
    <name type="scientific">Pseudorhizobium flavum</name>
    <dbReference type="NCBI Taxonomy" id="1335061"/>
    <lineage>
        <taxon>Bacteria</taxon>
        <taxon>Pseudomonadati</taxon>
        <taxon>Pseudomonadota</taxon>
        <taxon>Alphaproteobacteria</taxon>
        <taxon>Hyphomicrobiales</taxon>
        <taxon>Rhizobiaceae</taxon>
        <taxon>Rhizobium/Agrobacterium group</taxon>
        <taxon>Pseudorhizobium</taxon>
    </lineage>
</organism>
<dbReference type="RefSeq" id="WP_077549784.1">
    <property type="nucleotide sequence ID" value="NZ_JACHEJ010000006.1"/>
</dbReference>
<comment type="caution">
    <text evidence="4">The sequence shown here is derived from an EMBL/GenBank/DDBJ whole genome shotgun (WGS) entry which is preliminary data.</text>
</comment>
<keyword evidence="1 4" id="KW-0378">Hydrolase</keyword>
<name>A0A7X0DDA5_9HYPH</name>
<evidence type="ECO:0000313" key="4">
    <source>
        <dbReference type="EMBL" id="MBB6180647.1"/>
    </source>
</evidence>
<accession>A0A7X0DDA5</accession>
<dbReference type="GO" id="GO:0047980">
    <property type="term" value="F:hippurate hydrolase activity"/>
    <property type="evidence" value="ECO:0007669"/>
    <property type="project" value="UniProtKB-EC"/>
</dbReference>
<dbReference type="FunFam" id="3.30.70.360:FF:000001">
    <property type="entry name" value="N-acetyldiaminopimelate deacetylase"/>
    <property type="match status" value="1"/>
</dbReference>
<evidence type="ECO:0000256" key="1">
    <source>
        <dbReference type="ARBA" id="ARBA00022801"/>
    </source>
</evidence>
<dbReference type="AlphaFoldDB" id="A0A7X0DDA5"/>
<dbReference type="NCBIfam" id="TIGR01891">
    <property type="entry name" value="amidohydrolases"/>
    <property type="match status" value="1"/>
</dbReference>
<dbReference type="InterPro" id="IPR017439">
    <property type="entry name" value="Amidohydrolase"/>
</dbReference>
<dbReference type="PANTHER" id="PTHR11014">
    <property type="entry name" value="PEPTIDASE M20 FAMILY MEMBER"/>
    <property type="match status" value="1"/>
</dbReference>
<dbReference type="Gene3D" id="3.30.70.360">
    <property type="match status" value="1"/>
</dbReference>
<feature type="binding site" evidence="2">
    <location>
        <position position="105"/>
    </location>
    <ligand>
        <name>Mn(2+)</name>
        <dbReference type="ChEBI" id="CHEBI:29035"/>
        <label>2</label>
    </ligand>
</feature>
<dbReference type="InterPro" id="IPR036264">
    <property type="entry name" value="Bact_exopeptidase_dim_dom"/>
</dbReference>
<dbReference type="InterPro" id="IPR011650">
    <property type="entry name" value="Peptidase_M20_dimer"/>
</dbReference>
<keyword evidence="5" id="KW-1185">Reference proteome</keyword>
<dbReference type="PIRSF" id="PIRSF005962">
    <property type="entry name" value="Pept_M20D_amidohydro"/>
    <property type="match status" value="1"/>
</dbReference>
<dbReference type="SUPFAM" id="SSF55031">
    <property type="entry name" value="Bacterial exopeptidase dimerisation domain"/>
    <property type="match status" value="1"/>
</dbReference>
<evidence type="ECO:0000313" key="5">
    <source>
        <dbReference type="Proteomes" id="UP000535501"/>
    </source>
</evidence>
<dbReference type="Proteomes" id="UP000535501">
    <property type="component" value="Unassembled WGS sequence"/>
</dbReference>
<dbReference type="Pfam" id="PF07687">
    <property type="entry name" value="M20_dimer"/>
    <property type="match status" value="1"/>
</dbReference>
<dbReference type="Pfam" id="PF01546">
    <property type="entry name" value="Peptidase_M20"/>
    <property type="match status" value="1"/>
</dbReference>
<dbReference type="CDD" id="cd05666">
    <property type="entry name" value="M20_Acy1-like"/>
    <property type="match status" value="1"/>
</dbReference>
<gene>
    <name evidence="4" type="ORF">HNQ75_002629</name>
</gene>
<dbReference type="EC" id="3.5.1.32" evidence="4"/>
<feature type="domain" description="Peptidase M20 dimerisation" evidence="3">
    <location>
        <begin position="187"/>
        <end position="283"/>
    </location>
</feature>
<keyword evidence="2" id="KW-0479">Metal-binding</keyword>
<evidence type="ECO:0000259" key="3">
    <source>
        <dbReference type="Pfam" id="PF07687"/>
    </source>
</evidence>
<dbReference type="GO" id="GO:0050118">
    <property type="term" value="F:N-acetyldiaminopimelate deacetylase activity"/>
    <property type="evidence" value="ECO:0007669"/>
    <property type="project" value="UniProtKB-ARBA"/>
</dbReference>
<keyword evidence="2" id="KW-0464">Manganese</keyword>
<dbReference type="GO" id="GO:0046872">
    <property type="term" value="F:metal ion binding"/>
    <property type="evidence" value="ECO:0007669"/>
    <property type="project" value="UniProtKB-KW"/>
</dbReference>
<dbReference type="EMBL" id="JACHEJ010000006">
    <property type="protein sequence ID" value="MBB6180647.1"/>
    <property type="molecule type" value="Genomic_DNA"/>
</dbReference>
<dbReference type="GO" id="GO:0019877">
    <property type="term" value="P:diaminopimelate biosynthetic process"/>
    <property type="evidence" value="ECO:0007669"/>
    <property type="project" value="UniProtKB-ARBA"/>
</dbReference>
<feature type="binding site" evidence="2">
    <location>
        <position position="138"/>
    </location>
    <ligand>
        <name>Mn(2+)</name>
        <dbReference type="ChEBI" id="CHEBI:29035"/>
        <label>2</label>
    </ligand>
</feature>
<feature type="binding site" evidence="2">
    <location>
        <position position="103"/>
    </location>
    <ligand>
        <name>Mn(2+)</name>
        <dbReference type="ChEBI" id="CHEBI:29035"/>
        <label>2</label>
    </ligand>
</feature>
<feature type="binding site" evidence="2">
    <location>
        <position position="359"/>
    </location>
    <ligand>
        <name>Mn(2+)</name>
        <dbReference type="ChEBI" id="CHEBI:29035"/>
        <label>2</label>
    </ligand>
</feature>
<sequence length="387" mass="41166">MPVLNRAAEMQEVVAGWRRHLHEHPEILYDVHQTATFVADKLRSFGCDVVETGIGRTGVVGIIKGRHGEGNVIGFRADMDALPILETSGKPWTSKTPGKAHSCGHDGHTAMLLGAAQYLAETRNFRGSVAVIFQPAEEGGAGALAMVEDGFLEKHNISQVYGMHNSPGLPLGQFAIRKGSVMAAADTFEITVTGRGSHAAQPHLSVDPVLTAGHVVVALQSIVSRQTDPLKSLVVTVASIHGGDANNVIPDTVSLGGTVRTLLPETRDFAEKRLKELVQATALAHGATADIAYRRGYPVTFNHEAETEFATGIAAKVGGPGSVDTDMAPHMGAEDFSYMLERRPGAFIFIGNGDTASLHNPAYDFNDEALPYGISYWVNLAETALAA</sequence>
<reference evidence="4 5" key="1">
    <citation type="submission" date="2020-08" db="EMBL/GenBank/DDBJ databases">
        <title>Genomic Encyclopedia of Type Strains, Phase IV (KMG-IV): sequencing the most valuable type-strain genomes for metagenomic binning, comparative biology and taxonomic classification.</title>
        <authorList>
            <person name="Goeker M."/>
        </authorList>
    </citation>
    <scope>NUCLEOTIDE SEQUENCE [LARGE SCALE GENOMIC DNA]</scope>
    <source>
        <strain evidence="4 5">DSM 102134</strain>
    </source>
</reference>
<dbReference type="InterPro" id="IPR002933">
    <property type="entry name" value="Peptidase_M20"/>
</dbReference>
<feature type="binding site" evidence="2">
    <location>
        <position position="164"/>
    </location>
    <ligand>
        <name>Mn(2+)</name>
        <dbReference type="ChEBI" id="CHEBI:29035"/>
        <label>2</label>
    </ligand>
</feature>
<dbReference type="PANTHER" id="PTHR11014:SF63">
    <property type="entry name" value="METALLOPEPTIDASE, PUTATIVE (AFU_ORTHOLOGUE AFUA_6G09600)-RELATED"/>
    <property type="match status" value="1"/>
</dbReference>
<comment type="cofactor">
    <cofactor evidence="2">
        <name>Mn(2+)</name>
        <dbReference type="ChEBI" id="CHEBI:29035"/>
    </cofactor>
    <text evidence="2">The Mn(2+) ion enhances activity.</text>
</comment>
<dbReference type="Gene3D" id="3.40.630.10">
    <property type="entry name" value="Zn peptidases"/>
    <property type="match status" value="1"/>
</dbReference>
<dbReference type="SUPFAM" id="SSF53187">
    <property type="entry name" value="Zn-dependent exopeptidases"/>
    <property type="match status" value="1"/>
</dbReference>
<proteinExistence type="predicted"/>
<evidence type="ECO:0000256" key="2">
    <source>
        <dbReference type="PIRSR" id="PIRSR005962-1"/>
    </source>
</evidence>